<evidence type="ECO:0000256" key="3">
    <source>
        <dbReference type="ARBA" id="ARBA00023125"/>
    </source>
</evidence>
<dbReference type="SUPFAM" id="SSF52540">
    <property type="entry name" value="P-loop containing nucleoside triphosphate hydrolases"/>
    <property type="match status" value="1"/>
</dbReference>
<organism evidence="8 9">
    <name type="scientific">Lentzea kristufekii</name>
    <dbReference type="NCBI Taxonomy" id="3095430"/>
    <lineage>
        <taxon>Bacteria</taxon>
        <taxon>Bacillati</taxon>
        <taxon>Actinomycetota</taxon>
        <taxon>Actinomycetes</taxon>
        <taxon>Pseudonocardiales</taxon>
        <taxon>Pseudonocardiaceae</taxon>
        <taxon>Lentzea</taxon>
    </lineage>
</organism>
<dbReference type="Pfam" id="PF00931">
    <property type="entry name" value="NB-ARC"/>
    <property type="match status" value="1"/>
</dbReference>
<dbReference type="InterPro" id="IPR002182">
    <property type="entry name" value="NB-ARC"/>
</dbReference>
<dbReference type="Gene3D" id="1.10.10.10">
    <property type="entry name" value="Winged helix-like DNA-binding domain superfamily/Winged helix DNA-binding domain"/>
    <property type="match status" value="1"/>
</dbReference>
<dbReference type="SMART" id="SM01043">
    <property type="entry name" value="BTAD"/>
    <property type="match status" value="1"/>
</dbReference>
<dbReference type="EMBL" id="JAXAVV010000002">
    <property type="protein sequence ID" value="MDX8048583.1"/>
    <property type="molecule type" value="Genomic_DNA"/>
</dbReference>
<name>A0ABU4TKI0_9PSEU</name>
<keyword evidence="2" id="KW-0805">Transcription regulation</keyword>
<feature type="region of interest" description="Disordered" evidence="6">
    <location>
        <begin position="933"/>
        <end position="955"/>
    </location>
</feature>
<dbReference type="Pfam" id="PF03704">
    <property type="entry name" value="BTAD"/>
    <property type="match status" value="1"/>
</dbReference>
<dbReference type="InterPro" id="IPR027417">
    <property type="entry name" value="P-loop_NTPase"/>
</dbReference>
<comment type="similarity">
    <text evidence="1">Belongs to the AfsR/DnrI/RedD regulatory family.</text>
</comment>
<dbReference type="PROSITE" id="PS51755">
    <property type="entry name" value="OMPR_PHOB"/>
    <property type="match status" value="1"/>
</dbReference>
<dbReference type="CDD" id="cd15831">
    <property type="entry name" value="BTAD"/>
    <property type="match status" value="1"/>
</dbReference>
<dbReference type="PANTHER" id="PTHR35807">
    <property type="entry name" value="TRANSCRIPTIONAL REGULATOR REDD-RELATED"/>
    <property type="match status" value="1"/>
</dbReference>
<dbReference type="SMART" id="SM00862">
    <property type="entry name" value="Trans_reg_C"/>
    <property type="match status" value="1"/>
</dbReference>
<gene>
    <name evidence="8" type="ORF">SK571_04265</name>
</gene>
<evidence type="ECO:0000256" key="2">
    <source>
        <dbReference type="ARBA" id="ARBA00023015"/>
    </source>
</evidence>
<feature type="DNA-binding region" description="OmpR/PhoB-type" evidence="5">
    <location>
        <begin position="1"/>
        <end position="89"/>
    </location>
</feature>
<dbReference type="PANTHER" id="PTHR35807:SF1">
    <property type="entry name" value="TRANSCRIPTIONAL REGULATOR REDD"/>
    <property type="match status" value="1"/>
</dbReference>
<proteinExistence type="inferred from homology"/>
<comment type="caution">
    <text evidence="8">The sequence shown here is derived from an EMBL/GenBank/DDBJ whole genome shotgun (WGS) entry which is preliminary data.</text>
</comment>
<dbReference type="InterPro" id="IPR051677">
    <property type="entry name" value="AfsR-DnrI-RedD_regulator"/>
</dbReference>
<dbReference type="Gene3D" id="1.25.40.10">
    <property type="entry name" value="Tetratricopeptide repeat domain"/>
    <property type="match status" value="2"/>
</dbReference>
<evidence type="ECO:0000313" key="8">
    <source>
        <dbReference type="EMBL" id="MDX8048583.1"/>
    </source>
</evidence>
<reference evidence="8 9" key="1">
    <citation type="submission" date="2023-11" db="EMBL/GenBank/DDBJ databases">
        <title>Lentzea sokolovensis, sp. nov., Lentzea kristufkii, sp. nov., and Lentzea miocenensis, sp. nov., rare actinobacteria from Sokolov Coal Basin, Miocene lacustrine sediment, Czech Republic.</title>
        <authorList>
            <person name="Lara A."/>
            <person name="Kotroba L."/>
            <person name="Nouioui I."/>
            <person name="Neumann-Schaal M."/>
            <person name="Mast Y."/>
            <person name="Chronakova A."/>
        </authorList>
    </citation>
    <scope>NUCLEOTIDE SEQUENCE [LARGE SCALE GENOMIC DNA]</scope>
    <source>
        <strain evidence="8 9">BCCO 10_0798</strain>
    </source>
</reference>
<accession>A0ABU4TKI0</accession>
<dbReference type="InterPro" id="IPR019734">
    <property type="entry name" value="TPR_rpt"/>
</dbReference>
<keyword evidence="3 5" id="KW-0238">DNA-binding</keyword>
<evidence type="ECO:0000256" key="1">
    <source>
        <dbReference type="ARBA" id="ARBA00005820"/>
    </source>
</evidence>
<dbReference type="InterPro" id="IPR001867">
    <property type="entry name" value="OmpR/PhoB-type_DNA-bd"/>
</dbReference>
<feature type="domain" description="OmpR/PhoB-type" evidence="7">
    <location>
        <begin position="1"/>
        <end position="89"/>
    </location>
</feature>
<reference evidence="8 9" key="2">
    <citation type="submission" date="2023-11" db="EMBL/GenBank/DDBJ databases">
        <authorList>
            <person name="Lara A.C."/>
            <person name="Chronakova A."/>
        </authorList>
    </citation>
    <scope>NUCLEOTIDE SEQUENCE [LARGE SCALE GENOMIC DNA]</scope>
    <source>
        <strain evidence="8 9">BCCO 10_0798</strain>
    </source>
</reference>
<protein>
    <submittedName>
        <fullName evidence="8">BTAD domain-containing putative transcriptional regulator</fullName>
    </submittedName>
</protein>
<dbReference type="InterPro" id="IPR005158">
    <property type="entry name" value="BTAD"/>
</dbReference>
<dbReference type="InterPro" id="IPR011990">
    <property type="entry name" value="TPR-like_helical_dom_sf"/>
</dbReference>
<keyword evidence="4" id="KW-0804">Transcription</keyword>
<dbReference type="RefSeq" id="WP_319982700.1">
    <property type="nucleotide sequence ID" value="NZ_JAXAVV010000002.1"/>
</dbReference>
<evidence type="ECO:0000259" key="7">
    <source>
        <dbReference type="PROSITE" id="PS51755"/>
    </source>
</evidence>
<dbReference type="SUPFAM" id="SSF46894">
    <property type="entry name" value="C-terminal effector domain of the bipartite response regulators"/>
    <property type="match status" value="1"/>
</dbReference>
<dbReference type="InterPro" id="IPR016032">
    <property type="entry name" value="Sig_transdc_resp-reg_C-effctor"/>
</dbReference>
<dbReference type="Gene3D" id="3.40.50.300">
    <property type="entry name" value="P-loop containing nucleotide triphosphate hydrolases"/>
    <property type="match status" value="1"/>
</dbReference>
<evidence type="ECO:0000256" key="6">
    <source>
        <dbReference type="SAM" id="MobiDB-lite"/>
    </source>
</evidence>
<evidence type="ECO:0000256" key="4">
    <source>
        <dbReference type="ARBA" id="ARBA00023163"/>
    </source>
</evidence>
<keyword evidence="9" id="KW-1185">Reference proteome</keyword>
<sequence length="955" mass="103096">MRFQVLGPVEVRVGAQRVGFGGARPATMLAVLATVVGEVVGMDEIVEAVWGSRSPRNARAAVHTNVCALRRALAADVIVRRGGGYLLDVPPEQVDVWEFGSRAARGRKALGEHRHAEAAAEFQAALALWRGGALGGATGAWADGERARLADLRLAVVEDQLDVAATTGLAVAPVAELVALVAANPLRERLRAQVVLVLSRLGRQAEALACYEEGRRFLADELGVDPGPELREAHRRVLAGQPAVTSPAQLPPDIADFAGREDELARLCRRLTGTSDVMQLVAISGQAGTGKSTLAVRAAHKVRERYPDGQLYASLRAVREPGEVVVRFLHALGVSDAAMPRCQDERILLYRSLVAGRRVLVVLDDAVDERQVRPLLPGSPTCACVLTSRARPSALEGAAHVELGTLDEGESLVLLDRIVGAGRVAAEPGFAREVVRLCGRLPLALRIAGARLVSRPDWSPGRLAARLREQHRLLDELVIGDLEVRGSLALSCTGLSARARAGLRGLGWFGGPDFEPWLAAALLGAAAQDADDVVDELVRARLLDVAGAGRYRLHDLTRTFGWELAEAEDVRQDLLDAVERVARGWSRLLALPATQEWFDAGQAAVVHTVERACELGLAEVAVRLTVDVCASKLAADNKFSLRWQTHSVALDAAVRSGDVPGQAELLAGLGWLRREQDRLDEAAAYYERSMQKYGEIGDSGAITAIKVMLSEVLRERGDLAGALDLVTAALPDLDDAALTARAWHGRGKALTELGRVPEAVGALERAREAYLRLAEPREVALVERSLAIAHRAAGAFGTAERLSDRALRTLRDLGDRHMTAYAVQAWAKVRIRLGGPDEVHDALQEALVTCRGLQDGFGQALLLRTLGELELARGRPEEACRLLGLSLQWWDALSLPLWRARSLRDMAEAHRVLGRPAEAGRARDEARALFVRHGSREAREPSPHLPGSQDLHRIL</sequence>
<dbReference type="PRINTS" id="PR00364">
    <property type="entry name" value="DISEASERSIST"/>
</dbReference>
<dbReference type="Proteomes" id="UP001271792">
    <property type="component" value="Unassembled WGS sequence"/>
</dbReference>
<dbReference type="SMART" id="SM00028">
    <property type="entry name" value="TPR"/>
    <property type="match status" value="2"/>
</dbReference>
<evidence type="ECO:0000256" key="5">
    <source>
        <dbReference type="PROSITE-ProRule" id="PRU01091"/>
    </source>
</evidence>
<dbReference type="InterPro" id="IPR036388">
    <property type="entry name" value="WH-like_DNA-bd_sf"/>
</dbReference>
<evidence type="ECO:0000313" key="9">
    <source>
        <dbReference type="Proteomes" id="UP001271792"/>
    </source>
</evidence>
<dbReference type="SUPFAM" id="SSF48452">
    <property type="entry name" value="TPR-like"/>
    <property type="match status" value="3"/>
</dbReference>